<sequence>MPKPGPPDPCTPLVRGENQVGFFGCSWETCFWKNVTSEEISIAAMPWNAFFSVALWCIWKNQNEGVFFGVSKTLSAPSLTQAIKIKADLWFRAWNTPSQIIWRANVPPNCVDTQVGWKKPPVGWQKMNDDGAADQNQGLAGTGGEFLEMETVRGWAGLFLAWVLAQPPWLSFGLSIMDSEWLGT</sequence>
<keyword evidence="2" id="KW-1185">Reference proteome</keyword>
<name>A0AAV2GSK8_9ROSI</name>
<proteinExistence type="predicted"/>
<reference evidence="1 2" key="1">
    <citation type="submission" date="2024-04" db="EMBL/GenBank/DDBJ databases">
        <authorList>
            <person name="Fracassetti M."/>
        </authorList>
    </citation>
    <scope>NUCLEOTIDE SEQUENCE [LARGE SCALE GENOMIC DNA]</scope>
</reference>
<accession>A0AAV2GSK8</accession>
<dbReference type="Proteomes" id="UP001497516">
    <property type="component" value="Chromosome 9"/>
</dbReference>
<evidence type="ECO:0000313" key="2">
    <source>
        <dbReference type="Proteomes" id="UP001497516"/>
    </source>
</evidence>
<organism evidence="1 2">
    <name type="scientific">Linum trigynum</name>
    <dbReference type="NCBI Taxonomy" id="586398"/>
    <lineage>
        <taxon>Eukaryota</taxon>
        <taxon>Viridiplantae</taxon>
        <taxon>Streptophyta</taxon>
        <taxon>Embryophyta</taxon>
        <taxon>Tracheophyta</taxon>
        <taxon>Spermatophyta</taxon>
        <taxon>Magnoliopsida</taxon>
        <taxon>eudicotyledons</taxon>
        <taxon>Gunneridae</taxon>
        <taxon>Pentapetalae</taxon>
        <taxon>rosids</taxon>
        <taxon>fabids</taxon>
        <taxon>Malpighiales</taxon>
        <taxon>Linaceae</taxon>
        <taxon>Linum</taxon>
    </lineage>
</organism>
<gene>
    <name evidence="1" type="ORF">LTRI10_LOCUS52489</name>
</gene>
<evidence type="ECO:0000313" key="1">
    <source>
        <dbReference type="EMBL" id="CAL1413242.1"/>
    </source>
</evidence>
<dbReference type="AlphaFoldDB" id="A0AAV2GSK8"/>
<dbReference type="EMBL" id="OZ034822">
    <property type="protein sequence ID" value="CAL1413242.1"/>
    <property type="molecule type" value="Genomic_DNA"/>
</dbReference>
<protein>
    <submittedName>
        <fullName evidence="1">Uncharacterized protein</fullName>
    </submittedName>
</protein>